<evidence type="ECO:0000313" key="3">
    <source>
        <dbReference type="Proteomes" id="UP001205998"/>
    </source>
</evidence>
<comment type="caution">
    <text evidence="2">The sequence shown here is derived from an EMBL/GenBank/DDBJ whole genome shotgun (WGS) entry which is preliminary data.</text>
</comment>
<proteinExistence type="predicted"/>
<gene>
    <name evidence="2" type="ORF">C0J50_13797</name>
</gene>
<dbReference type="EMBL" id="MU551531">
    <property type="protein sequence ID" value="KAI5626508.1"/>
    <property type="molecule type" value="Genomic_DNA"/>
</dbReference>
<dbReference type="Proteomes" id="UP001205998">
    <property type="component" value="Unassembled WGS sequence"/>
</dbReference>
<evidence type="ECO:0000313" key="2">
    <source>
        <dbReference type="EMBL" id="KAI5626508.1"/>
    </source>
</evidence>
<accession>A0AAD5B0K7</accession>
<protein>
    <submittedName>
        <fullName evidence="2">Uncharacterized protein</fullName>
    </submittedName>
</protein>
<name>A0AAD5B0K7_SILAS</name>
<reference evidence="2" key="1">
    <citation type="submission" date="2018-07" db="EMBL/GenBank/DDBJ databases">
        <title>Comparative genomics of catfishes provides insights into carnivory and benthic adaptation.</title>
        <authorList>
            <person name="Zhang Y."/>
            <person name="Wang D."/>
            <person name="Peng Z."/>
            <person name="Zheng S."/>
            <person name="Shao F."/>
            <person name="Tao W."/>
        </authorList>
    </citation>
    <scope>NUCLEOTIDE SEQUENCE</scope>
    <source>
        <strain evidence="2">Chongqing</strain>
    </source>
</reference>
<dbReference type="AlphaFoldDB" id="A0AAD5B0K7"/>
<organism evidence="2 3">
    <name type="scientific">Silurus asotus</name>
    <name type="common">Amur catfish</name>
    <name type="synonym">Parasilurus asotus</name>
    <dbReference type="NCBI Taxonomy" id="30991"/>
    <lineage>
        <taxon>Eukaryota</taxon>
        <taxon>Metazoa</taxon>
        <taxon>Chordata</taxon>
        <taxon>Craniata</taxon>
        <taxon>Vertebrata</taxon>
        <taxon>Euteleostomi</taxon>
        <taxon>Actinopterygii</taxon>
        <taxon>Neopterygii</taxon>
        <taxon>Teleostei</taxon>
        <taxon>Ostariophysi</taxon>
        <taxon>Siluriformes</taxon>
        <taxon>Siluridae</taxon>
        <taxon>Silurus</taxon>
    </lineage>
</organism>
<keyword evidence="3" id="KW-1185">Reference proteome</keyword>
<evidence type="ECO:0000256" key="1">
    <source>
        <dbReference type="SAM" id="MobiDB-lite"/>
    </source>
</evidence>
<feature type="region of interest" description="Disordered" evidence="1">
    <location>
        <begin position="75"/>
        <end position="94"/>
    </location>
</feature>
<sequence>MWRPGVQSEFIFFNMVGVRALEQEIFHSKAFVHRCIVKLEQITPPPSPNPERDRACPNIFAVANRSRLRIDRTLKGSRPPHFTSPHPISPTDFSNTLRDERIFTNVHKSLPCFIRHSVRRKFQNGTRTSQGLGVSEDSHGEVLYMGGPLSSQLEKLHIVPLDTIDGDC</sequence>